<keyword evidence="9" id="KW-1185">Reference proteome</keyword>
<reference evidence="8 9" key="1">
    <citation type="submission" date="2018-07" db="EMBL/GenBank/DDBJ databases">
        <title>Genomic Encyclopedia of Type Strains, Phase III (KMG-III): the genomes of soil and plant-associated and newly described type strains.</title>
        <authorList>
            <person name="Whitman W."/>
        </authorList>
    </citation>
    <scope>NUCLEOTIDE SEQUENCE [LARGE SCALE GENOMIC DNA]</scope>
    <source>
        <strain evidence="8 9">CECT 8575</strain>
    </source>
</reference>
<keyword evidence="3 6" id="KW-0812">Transmembrane</keyword>
<evidence type="ECO:0000256" key="6">
    <source>
        <dbReference type="SAM" id="Phobius"/>
    </source>
</evidence>
<dbReference type="Proteomes" id="UP000253495">
    <property type="component" value="Unassembled WGS sequence"/>
</dbReference>
<dbReference type="AlphaFoldDB" id="A0A368VMF1"/>
<evidence type="ECO:0000256" key="5">
    <source>
        <dbReference type="ARBA" id="ARBA00023136"/>
    </source>
</evidence>
<feature type="domain" description="Type II secretion system protein GspF" evidence="7">
    <location>
        <begin position="106"/>
        <end position="230"/>
    </location>
</feature>
<organism evidence="8 9">
    <name type="scientific">Halopolyspora algeriensis</name>
    <dbReference type="NCBI Taxonomy" id="1500506"/>
    <lineage>
        <taxon>Bacteria</taxon>
        <taxon>Bacillati</taxon>
        <taxon>Actinomycetota</taxon>
        <taxon>Actinomycetes</taxon>
        <taxon>Actinomycetes incertae sedis</taxon>
        <taxon>Halopolyspora</taxon>
    </lineage>
</organism>
<proteinExistence type="predicted"/>
<feature type="transmembrane region" description="Helical" evidence="6">
    <location>
        <begin position="247"/>
        <end position="268"/>
    </location>
</feature>
<dbReference type="PANTHER" id="PTHR35007">
    <property type="entry name" value="INTEGRAL MEMBRANE PROTEIN-RELATED"/>
    <property type="match status" value="1"/>
</dbReference>
<evidence type="ECO:0000259" key="7">
    <source>
        <dbReference type="Pfam" id="PF00482"/>
    </source>
</evidence>
<feature type="transmembrane region" description="Helical" evidence="6">
    <location>
        <begin position="53"/>
        <end position="81"/>
    </location>
</feature>
<evidence type="ECO:0000256" key="1">
    <source>
        <dbReference type="ARBA" id="ARBA00004651"/>
    </source>
</evidence>
<evidence type="ECO:0000313" key="8">
    <source>
        <dbReference type="EMBL" id="RCW40200.1"/>
    </source>
</evidence>
<dbReference type="Pfam" id="PF00482">
    <property type="entry name" value="T2SSF"/>
    <property type="match status" value="1"/>
</dbReference>
<keyword evidence="5 6" id="KW-0472">Membrane</keyword>
<evidence type="ECO:0000313" key="9">
    <source>
        <dbReference type="Proteomes" id="UP000253495"/>
    </source>
</evidence>
<name>A0A368VMF1_9ACTN</name>
<dbReference type="EMBL" id="QPJC01000012">
    <property type="protein sequence ID" value="RCW40200.1"/>
    <property type="molecule type" value="Genomic_DNA"/>
</dbReference>
<feature type="transmembrane region" description="Helical" evidence="6">
    <location>
        <begin position="216"/>
        <end position="235"/>
    </location>
</feature>
<dbReference type="InterPro" id="IPR018076">
    <property type="entry name" value="T2SS_GspF_dom"/>
</dbReference>
<protein>
    <submittedName>
        <fullName evidence="8">Tight adherence protein B</fullName>
    </submittedName>
</protein>
<dbReference type="PANTHER" id="PTHR35007:SF4">
    <property type="entry name" value="CONSERVED TRANSMEMBRANE PROTEIN-RELATED"/>
    <property type="match status" value="1"/>
</dbReference>
<keyword evidence="2" id="KW-1003">Cell membrane</keyword>
<evidence type="ECO:0000256" key="4">
    <source>
        <dbReference type="ARBA" id="ARBA00022989"/>
    </source>
</evidence>
<accession>A0A368VMF1</accession>
<gene>
    <name evidence="8" type="ORF">DFQ14_11280</name>
</gene>
<keyword evidence="4 6" id="KW-1133">Transmembrane helix</keyword>
<comment type="subcellular location">
    <subcellularLocation>
        <location evidence="1">Cell membrane</location>
        <topology evidence="1">Multi-pass membrane protein</topology>
    </subcellularLocation>
</comment>
<evidence type="ECO:0000256" key="3">
    <source>
        <dbReference type="ARBA" id="ARBA00022692"/>
    </source>
</evidence>
<dbReference type="GO" id="GO:0005886">
    <property type="term" value="C:plasma membrane"/>
    <property type="evidence" value="ECO:0007669"/>
    <property type="project" value="UniProtKB-SubCell"/>
</dbReference>
<comment type="caution">
    <text evidence="8">The sequence shown here is derived from an EMBL/GenBank/DDBJ whole genome shotgun (WGS) entry which is preliminary data.</text>
</comment>
<evidence type="ECO:0000256" key="2">
    <source>
        <dbReference type="ARBA" id="ARBA00022475"/>
    </source>
</evidence>
<sequence length="277" mass="28263">MLMPESPFAVVASLLLIAVALLSWPNVRAAARLPGTCARGNVRRPQWARIVGVGSVPAAAVAGALIAGAGGLCAGTALAMLGRKYWHSRNGLRRRLQRCTELAAGIRLLVAELRAGAHPAVAAEGAAAEAAPAVAGIFGDMATATRLGGDVAGALSGSGRVTAELRAPIGRLARCWMLAERHGVALAELLDAVRRDLEHRAAFMRDVEAKMAGPRATALVLAGLPALGLALGELVGADPIAVLTGGLVGQVLLVAGTALLCAGVWWIARLTESVVRA</sequence>